<keyword evidence="8" id="KW-1185">Reference proteome</keyword>
<evidence type="ECO:0000259" key="6">
    <source>
        <dbReference type="Pfam" id="PF00588"/>
    </source>
</evidence>
<dbReference type="PIRSF" id="PIRSF004808">
    <property type="entry name" value="LasT"/>
    <property type="match status" value="1"/>
</dbReference>
<protein>
    <recommendedName>
        <fullName evidence="5">tRNA (cytidine/uridine-2'-O-)-methyltransferase TrmJ</fullName>
        <ecNumber evidence="5">2.1.1.200</ecNumber>
    </recommendedName>
    <alternativeName>
        <fullName evidence="5">tRNA (cytidine(32)/uridine(32)-2'-O)-methyltransferase</fullName>
    </alternativeName>
    <alternativeName>
        <fullName evidence="5">tRNA Cm32/Um32 methyltransferase</fullName>
    </alternativeName>
</protein>
<reference evidence="7" key="1">
    <citation type="submission" date="2022-08" db="EMBL/GenBank/DDBJ databases">
        <title>Microvirga terrae sp. nov., isolated from soil.</title>
        <authorList>
            <person name="Kim K.H."/>
            <person name="Seo Y.L."/>
            <person name="Kim J.M."/>
            <person name="Lee J.K."/>
            <person name="Han D.M."/>
            <person name="Jeon C.O."/>
        </authorList>
    </citation>
    <scope>NUCLEOTIDE SEQUENCE</scope>
    <source>
        <strain evidence="7">R24</strain>
    </source>
</reference>
<comment type="catalytic activity">
    <reaction evidence="5">
        <text>uridine(32) in tRNA + S-adenosyl-L-methionine = 2'-O-methyluridine(32) in tRNA + S-adenosyl-L-homocysteine + H(+)</text>
        <dbReference type="Rhea" id="RHEA:42936"/>
        <dbReference type="Rhea" id="RHEA-COMP:10107"/>
        <dbReference type="Rhea" id="RHEA-COMP:10290"/>
        <dbReference type="ChEBI" id="CHEBI:15378"/>
        <dbReference type="ChEBI" id="CHEBI:57856"/>
        <dbReference type="ChEBI" id="CHEBI:59789"/>
        <dbReference type="ChEBI" id="CHEBI:65315"/>
        <dbReference type="ChEBI" id="CHEBI:74478"/>
        <dbReference type="EC" id="2.1.1.200"/>
    </reaction>
</comment>
<dbReference type="PANTHER" id="PTHR42786">
    <property type="entry name" value="TRNA/RRNA METHYLTRANSFERASE"/>
    <property type="match status" value="1"/>
</dbReference>
<gene>
    <name evidence="5" type="primary">trmJ</name>
    <name evidence="7" type="ORF">HPT29_008670</name>
</gene>
<evidence type="ECO:0000256" key="5">
    <source>
        <dbReference type="RuleBase" id="RU362024"/>
    </source>
</evidence>
<proteinExistence type="inferred from homology"/>
<organism evidence="7 8">
    <name type="scientific">Microvirga terrae</name>
    <dbReference type="NCBI Taxonomy" id="2740529"/>
    <lineage>
        <taxon>Bacteria</taxon>
        <taxon>Pseudomonadati</taxon>
        <taxon>Pseudomonadota</taxon>
        <taxon>Alphaproteobacteria</taxon>
        <taxon>Hyphomicrobiales</taxon>
        <taxon>Methylobacteriaceae</taxon>
        <taxon>Microvirga</taxon>
    </lineage>
</organism>
<feature type="domain" description="tRNA/rRNA methyltransferase SpoU type" evidence="6">
    <location>
        <begin position="9"/>
        <end position="159"/>
    </location>
</feature>
<evidence type="ECO:0000313" key="8">
    <source>
        <dbReference type="Proteomes" id="UP001017257"/>
    </source>
</evidence>
<dbReference type="EC" id="2.1.1.200" evidence="5"/>
<keyword evidence="5" id="KW-0819">tRNA processing</keyword>
<dbReference type="InterPro" id="IPR001537">
    <property type="entry name" value="SpoU_MeTrfase"/>
</dbReference>
<dbReference type="Gene3D" id="3.40.1280.10">
    <property type="match status" value="1"/>
</dbReference>
<keyword evidence="3" id="KW-0808">Transferase</keyword>
<keyword evidence="2 5" id="KW-0489">Methyltransferase</keyword>
<dbReference type="Proteomes" id="UP001017257">
    <property type="component" value="Chromosome"/>
</dbReference>
<dbReference type="RefSeq" id="WP_173949487.1">
    <property type="nucleotide sequence ID" value="NZ_CP102845.1"/>
</dbReference>
<dbReference type="GO" id="GO:0032259">
    <property type="term" value="P:methylation"/>
    <property type="evidence" value="ECO:0007669"/>
    <property type="project" value="UniProtKB-KW"/>
</dbReference>
<dbReference type="InterPro" id="IPR029026">
    <property type="entry name" value="tRNA_m1G_MTases_N"/>
</dbReference>
<dbReference type="Pfam" id="PF00588">
    <property type="entry name" value="SpoU_methylase"/>
    <property type="match status" value="1"/>
</dbReference>
<evidence type="ECO:0000256" key="2">
    <source>
        <dbReference type="ARBA" id="ARBA00022603"/>
    </source>
</evidence>
<dbReference type="InterPro" id="IPR029028">
    <property type="entry name" value="Alpha/beta_knot_MTases"/>
</dbReference>
<evidence type="ECO:0000313" key="7">
    <source>
        <dbReference type="EMBL" id="UVF21177.1"/>
    </source>
</evidence>
<dbReference type="Gene3D" id="1.10.8.590">
    <property type="match status" value="1"/>
</dbReference>
<dbReference type="CDD" id="cd18093">
    <property type="entry name" value="SpoU-like_TrmJ"/>
    <property type="match status" value="1"/>
</dbReference>
<keyword evidence="5" id="KW-0963">Cytoplasm</keyword>
<accession>A0ABY5RYB5</accession>
<dbReference type="PANTHER" id="PTHR42786:SF7">
    <property type="entry name" value="TRNA_RRNA METHYLTRANSFERASE SPOU TYPE DOMAIN-CONTAINING PROTEIN"/>
    <property type="match status" value="1"/>
</dbReference>
<comment type="catalytic activity">
    <reaction evidence="5">
        <text>cytidine(32) in tRNA + S-adenosyl-L-methionine = 2'-O-methylcytidine(32) in tRNA + S-adenosyl-L-homocysteine + H(+)</text>
        <dbReference type="Rhea" id="RHEA:42932"/>
        <dbReference type="Rhea" id="RHEA-COMP:10288"/>
        <dbReference type="Rhea" id="RHEA-COMP:10289"/>
        <dbReference type="ChEBI" id="CHEBI:15378"/>
        <dbReference type="ChEBI" id="CHEBI:57856"/>
        <dbReference type="ChEBI" id="CHEBI:59789"/>
        <dbReference type="ChEBI" id="CHEBI:74495"/>
        <dbReference type="ChEBI" id="CHEBI:82748"/>
        <dbReference type="EC" id="2.1.1.200"/>
    </reaction>
</comment>
<dbReference type="InterPro" id="IPR004384">
    <property type="entry name" value="RNA_MeTrfase_TrmJ/LasT"/>
</dbReference>
<name>A0ABY5RYB5_9HYPH</name>
<comment type="function">
    <text evidence="5">Catalyzes the formation of 2'O-methylated cytidine (Cm32) or 2'O-methylated uridine (Um32) at position 32 in tRNA.</text>
</comment>
<evidence type="ECO:0000256" key="1">
    <source>
        <dbReference type="ARBA" id="ARBA00007228"/>
    </source>
</evidence>
<dbReference type="EMBL" id="CP102845">
    <property type="protein sequence ID" value="UVF21177.1"/>
    <property type="molecule type" value="Genomic_DNA"/>
</dbReference>
<dbReference type="NCBIfam" id="TIGR00050">
    <property type="entry name" value="rRNA_methyl_1"/>
    <property type="match status" value="1"/>
</dbReference>
<comment type="subunit">
    <text evidence="5">Homodimer.</text>
</comment>
<comment type="subcellular location">
    <subcellularLocation>
        <location evidence="5">Cytoplasm</location>
    </subcellularLocation>
</comment>
<keyword evidence="4 5" id="KW-0949">S-adenosyl-L-methionine</keyword>
<sequence length="248" mass="27452">MTDASQKPIIILVEPQLAENIGMVARAMANFGLSELRLVSPRNGWPKKGAHSAASGATHVLEGARLYDTVREAIADLNFVFATTARERGQMKRVFAPDEAMKDAQQRLGAGQGIGILFGRERTGLENDEVSLADAIVTFPVDPKFSSLNLAQAVLLVSYEWYKLATGGALPFDGGRQSPPAHRETVTSFFDYVEAELDAVNFYPEDKKPTMTRNMRDIFLRLEMTEQEVRTLRGAIRALAEGRRLRKP</sequence>
<comment type="similarity">
    <text evidence="1">Belongs to the class IV-like SAM-binding methyltransferase superfamily. RNA methyltransferase TrmH family.</text>
</comment>
<evidence type="ECO:0000256" key="4">
    <source>
        <dbReference type="ARBA" id="ARBA00022691"/>
    </source>
</evidence>
<dbReference type="SUPFAM" id="SSF75217">
    <property type="entry name" value="alpha/beta knot"/>
    <property type="match status" value="1"/>
</dbReference>
<dbReference type="GO" id="GO:0008168">
    <property type="term" value="F:methyltransferase activity"/>
    <property type="evidence" value="ECO:0007669"/>
    <property type="project" value="UniProtKB-KW"/>
</dbReference>
<evidence type="ECO:0000256" key="3">
    <source>
        <dbReference type="ARBA" id="ARBA00022679"/>
    </source>
</evidence>